<keyword evidence="5" id="KW-0611">Plant defense</keyword>
<dbReference type="eggNOG" id="KOG4658">
    <property type="taxonomic scope" value="Eukaryota"/>
</dbReference>
<feature type="domain" description="Disease resistance N-terminal" evidence="7">
    <location>
        <begin position="31"/>
        <end position="90"/>
    </location>
</feature>
<organism evidence="8 9">
    <name type="scientific">Leersia perrieri</name>
    <dbReference type="NCBI Taxonomy" id="77586"/>
    <lineage>
        <taxon>Eukaryota</taxon>
        <taxon>Viridiplantae</taxon>
        <taxon>Streptophyta</taxon>
        <taxon>Embryophyta</taxon>
        <taxon>Tracheophyta</taxon>
        <taxon>Spermatophyta</taxon>
        <taxon>Magnoliopsida</taxon>
        <taxon>Liliopsida</taxon>
        <taxon>Poales</taxon>
        <taxon>Poaceae</taxon>
        <taxon>BOP clade</taxon>
        <taxon>Oryzoideae</taxon>
        <taxon>Oryzeae</taxon>
        <taxon>Oryzinae</taxon>
        <taxon>Leersia</taxon>
    </lineage>
</organism>
<dbReference type="Pfam" id="PF18052">
    <property type="entry name" value="Rx_N"/>
    <property type="match status" value="1"/>
</dbReference>
<dbReference type="Pfam" id="PF00931">
    <property type="entry name" value="NB-ARC"/>
    <property type="match status" value="1"/>
</dbReference>
<keyword evidence="3" id="KW-0677">Repeat</keyword>
<dbReference type="Gene3D" id="1.20.5.4130">
    <property type="match status" value="1"/>
</dbReference>
<dbReference type="EnsemblPlants" id="LPERR06G09840.1">
    <property type="protein sequence ID" value="LPERR06G09840.1"/>
    <property type="gene ID" value="LPERR06G09840"/>
</dbReference>
<evidence type="ECO:0000256" key="2">
    <source>
        <dbReference type="ARBA" id="ARBA00022614"/>
    </source>
</evidence>
<protein>
    <recommendedName>
        <fullName evidence="10">Rx N-terminal domain-containing protein</fullName>
    </recommendedName>
</protein>
<name>A0A0D9WPD0_9ORYZ</name>
<evidence type="ECO:0008006" key="10">
    <source>
        <dbReference type="Google" id="ProtNLM"/>
    </source>
</evidence>
<sequence length="241" mass="27315">MAETVLSITRSLLGSAISKAASAAAEEMSLLMNVFLNAAEQMKKNDELLKVWAGQVRDLAYDIEDCLDEFRVHLERQSLLCQLKKLKHRHRIAIMIRNLKSRAEHVSNRNRRYKLIDIMPSNSTDKMDSYLSVNNIDEASLLGLDGPQNEVLQLLDIHNNSGRAKVICVVGMGGLGKTTLAKKVYESNAILDKFSRYAWITVSQSFDMKELLIGMITKLMDHDSLDKRSKDLQRKQSSKEF</sequence>
<dbReference type="Proteomes" id="UP000032180">
    <property type="component" value="Chromosome 6"/>
</dbReference>
<dbReference type="InterPro" id="IPR027417">
    <property type="entry name" value="P-loop_NTPase"/>
</dbReference>
<evidence type="ECO:0000259" key="7">
    <source>
        <dbReference type="Pfam" id="PF18052"/>
    </source>
</evidence>
<keyword evidence="2" id="KW-0433">Leucine-rich repeat</keyword>
<reference evidence="8 9" key="1">
    <citation type="submission" date="2012-08" db="EMBL/GenBank/DDBJ databases">
        <title>Oryza genome evolution.</title>
        <authorList>
            <person name="Wing R.A."/>
        </authorList>
    </citation>
    <scope>NUCLEOTIDE SEQUENCE</scope>
</reference>
<dbReference type="GO" id="GO:0006952">
    <property type="term" value="P:defense response"/>
    <property type="evidence" value="ECO:0007669"/>
    <property type="project" value="UniProtKB-KW"/>
</dbReference>
<dbReference type="SUPFAM" id="SSF52540">
    <property type="entry name" value="P-loop containing nucleoside triphosphate hydrolases"/>
    <property type="match status" value="1"/>
</dbReference>
<dbReference type="STRING" id="77586.A0A0D9WPD0"/>
<evidence type="ECO:0000256" key="4">
    <source>
        <dbReference type="ARBA" id="ARBA00022741"/>
    </source>
</evidence>
<evidence type="ECO:0000259" key="6">
    <source>
        <dbReference type="Pfam" id="PF00931"/>
    </source>
</evidence>
<dbReference type="HOGENOM" id="CLU_000837_29_2_1"/>
<evidence type="ECO:0000256" key="5">
    <source>
        <dbReference type="ARBA" id="ARBA00022821"/>
    </source>
</evidence>
<dbReference type="GO" id="GO:0043531">
    <property type="term" value="F:ADP binding"/>
    <property type="evidence" value="ECO:0007669"/>
    <property type="project" value="InterPro"/>
</dbReference>
<dbReference type="AlphaFoldDB" id="A0A0D9WPD0"/>
<dbReference type="InterPro" id="IPR038005">
    <property type="entry name" value="RX-like_CC"/>
</dbReference>
<keyword evidence="9" id="KW-1185">Reference proteome</keyword>
<reference evidence="8" key="3">
    <citation type="submission" date="2015-04" db="UniProtKB">
        <authorList>
            <consortium name="EnsemblPlants"/>
        </authorList>
    </citation>
    <scope>IDENTIFICATION</scope>
</reference>
<dbReference type="Gene3D" id="3.40.50.300">
    <property type="entry name" value="P-loop containing nucleotide triphosphate hydrolases"/>
    <property type="match status" value="1"/>
</dbReference>
<dbReference type="CDD" id="cd14798">
    <property type="entry name" value="RX-CC_like"/>
    <property type="match status" value="1"/>
</dbReference>
<dbReference type="PANTHER" id="PTHR19338">
    <property type="entry name" value="TRANSLOCASE OF INNER MITOCHONDRIAL MEMBRANE 13 HOMOLOG"/>
    <property type="match status" value="1"/>
</dbReference>
<evidence type="ECO:0000313" key="8">
    <source>
        <dbReference type="EnsemblPlants" id="LPERR06G09840.1"/>
    </source>
</evidence>
<dbReference type="PANTHER" id="PTHR19338:SF32">
    <property type="entry name" value="OS06G0287500 PROTEIN"/>
    <property type="match status" value="1"/>
</dbReference>
<evidence type="ECO:0000256" key="3">
    <source>
        <dbReference type="ARBA" id="ARBA00022737"/>
    </source>
</evidence>
<feature type="domain" description="NB-ARC" evidence="6">
    <location>
        <begin position="150"/>
        <end position="234"/>
    </location>
</feature>
<evidence type="ECO:0000313" key="9">
    <source>
        <dbReference type="Proteomes" id="UP000032180"/>
    </source>
</evidence>
<keyword evidence="4" id="KW-0547">Nucleotide-binding</keyword>
<proteinExistence type="inferred from homology"/>
<dbReference type="InterPro" id="IPR041118">
    <property type="entry name" value="Rx_N"/>
</dbReference>
<comment type="similarity">
    <text evidence="1">Belongs to the disease resistance NB-LRR family.</text>
</comment>
<accession>A0A0D9WPD0</accession>
<reference evidence="9" key="2">
    <citation type="submission" date="2013-12" db="EMBL/GenBank/DDBJ databases">
        <authorList>
            <person name="Yu Y."/>
            <person name="Lee S."/>
            <person name="de Baynast K."/>
            <person name="Wissotski M."/>
            <person name="Liu L."/>
            <person name="Talag J."/>
            <person name="Goicoechea J."/>
            <person name="Angelova A."/>
            <person name="Jetty R."/>
            <person name="Kudrna D."/>
            <person name="Golser W."/>
            <person name="Rivera L."/>
            <person name="Zhang J."/>
            <person name="Wing R."/>
        </authorList>
    </citation>
    <scope>NUCLEOTIDE SEQUENCE</scope>
</reference>
<dbReference type="Gramene" id="LPERR06G09840.1">
    <property type="protein sequence ID" value="LPERR06G09840.1"/>
    <property type="gene ID" value="LPERR06G09840"/>
</dbReference>
<evidence type="ECO:0000256" key="1">
    <source>
        <dbReference type="ARBA" id="ARBA00008894"/>
    </source>
</evidence>
<dbReference type="InterPro" id="IPR002182">
    <property type="entry name" value="NB-ARC"/>
</dbReference>